<dbReference type="CDD" id="cd04301">
    <property type="entry name" value="NAT_SF"/>
    <property type="match status" value="1"/>
</dbReference>
<sequence length="192" mass="22211">MNVRQATVEDLIYIQNCNLLDLPENYQMKYCKLLLKRQQQPKKKRTKRCYLDLYHALSWPQLSFVAEDESGKVVGYVLAKMEEEPSDVPHGHITSLSVMRTYRRLGLAQKLMTQATLQMAQVFGAHYVSLHVRKTNRAAIGLYRDTLKFDVHDIEKKYYADGEDALAMRLNLKEPKPVIRGIVEEVNQVVAQ</sequence>
<evidence type="ECO:0000313" key="5">
    <source>
        <dbReference type="EMBL" id="GAA5811164.1"/>
    </source>
</evidence>
<dbReference type="InterPro" id="IPR016181">
    <property type="entry name" value="Acyl_CoA_acyltransferase"/>
</dbReference>
<evidence type="ECO:0000256" key="3">
    <source>
        <dbReference type="ARBA" id="ARBA00025786"/>
    </source>
</evidence>
<accession>A0ABP9YWC9</accession>
<keyword evidence="1" id="KW-0808">Transferase</keyword>
<name>A0ABP9YWC9_9FUNG</name>
<dbReference type="PROSITE" id="PS51186">
    <property type="entry name" value="GNAT"/>
    <property type="match status" value="1"/>
</dbReference>
<evidence type="ECO:0000256" key="2">
    <source>
        <dbReference type="ARBA" id="ARBA00023315"/>
    </source>
</evidence>
<evidence type="ECO:0000259" key="4">
    <source>
        <dbReference type="PROSITE" id="PS51186"/>
    </source>
</evidence>
<dbReference type="SUPFAM" id="SSF55729">
    <property type="entry name" value="Acyl-CoA N-acyltransferases (Nat)"/>
    <property type="match status" value="1"/>
</dbReference>
<comment type="similarity">
    <text evidence="3">Belongs to the acetyltransferase family. ARD1 subfamily.</text>
</comment>
<organism evidence="5 6">
    <name type="scientific">Mucor flavus</name>
    <dbReference type="NCBI Taxonomy" id="439312"/>
    <lineage>
        <taxon>Eukaryota</taxon>
        <taxon>Fungi</taxon>
        <taxon>Fungi incertae sedis</taxon>
        <taxon>Mucoromycota</taxon>
        <taxon>Mucoromycotina</taxon>
        <taxon>Mucoromycetes</taxon>
        <taxon>Mucorales</taxon>
        <taxon>Mucorineae</taxon>
        <taxon>Mucoraceae</taxon>
        <taxon>Mucor</taxon>
    </lineage>
</organism>
<reference evidence="5 6" key="1">
    <citation type="submission" date="2024-04" db="EMBL/GenBank/DDBJ databases">
        <title>genome sequences of Mucor flavus KT1a and Helicostylum pulchrum KT1b strains isolated from the surface of a dry-aged beef.</title>
        <authorList>
            <person name="Toyotome T."/>
            <person name="Hosono M."/>
            <person name="Torimaru M."/>
            <person name="Fukuda K."/>
            <person name="Mikami N."/>
        </authorList>
    </citation>
    <scope>NUCLEOTIDE SEQUENCE [LARGE SCALE GENOMIC DNA]</scope>
    <source>
        <strain evidence="5 6">KT1a</strain>
    </source>
</reference>
<dbReference type="Pfam" id="PF00583">
    <property type="entry name" value="Acetyltransf_1"/>
    <property type="match status" value="1"/>
</dbReference>
<dbReference type="InterPro" id="IPR000182">
    <property type="entry name" value="GNAT_dom"/>
</dbReference>
<feature type="domain" description="N-acetyltransferase" evidence="4">
    <location>
        <begin position="1"/>
        <end position="173"/>
    </location>
</feature>
<comment type="caution">
    <text evidence="5">The sequence shown here is derived from an EMBL/GenBank/DDBJ whole genome shotgun (WGS) entry which is preliminary data.</text>
</comment>
<keyword evidence="2" id="KW-0012">Acyltransferase</keyword>
<dbReference type="EMBL" id="BAABUK010000009">
    <property type="protein sequence ID" value="GAA5811164.1"/>
    <property type="molecule type" value="Genomic_DNA"/>
</dbReference>
<evidence type="ECO:0000313" key="6">
    <source>
        <dbReference type="Proteomes" id="UP001473302"/>
    </source>
</evidence>
<proteinExistence type="inferred from homology"/>
<dbReference type="Proteomes" id="UP001473302">
    <property type="component" value="Unassembled WGS sequence"/>
</dbReference>
<dbReference type="Gene3D" id="3.40.630.30">
    <property type="match status" value="1"/>
</dbReference>
<dbReference type="InterPro" id="IPR045047">
    <property type="entry name" value="Ard1-like"/>
</dbReference>
<protein>
    <recommendedName>
        <fullName evidence="4">N-acetyltransferase domain-containing protein</fullName>
    </recommendedName>
</protein>
<evidence type="ECO:0000256" key="1">
    <source>
        <dbReference type="ARBA" id="ARBA00022679"/>
    </source>
</evidence>
<keyword evidence="6" id="KW-1185">Reference proteome</keyword>
<gene>
    <name evidence="5" type="ORF">MFLAVUS_004594</name>
</gene>
<dbReference type="PANTHER" id="PTHR23091:SF4">
    <property type="entry name" value="N-TERMINAL AMINO-ACID N(ALPHA)-ACETYLTRANSFERASE NATA"/>
    <property type="match status" value="1"/>
</dbReference>
<dbReference type="PANTHER" id="PTHR23091">
    <property type="entry name" value="N-TERMINAL ACETYLTRANSFERASE"/>
    <property type="match status" value="1"/>
</dbReference>